<evidence type="ECO:0008006" key="5">
    <source>
        <dbReference type="Google" id="ProtNLM"/>
    </source>
</evidence>
<name>A0AAQ3S8V0_VIGMU</name>
<organism evidence="3 4">
    <name type="scientific">Vigna mungo</name>
    <name type="common">Black gram</name>
    <name type="synonym">Phaseolus mungo</name>
    <dbReference type="NCBI Taxonomy" id="3915"/>
    <lineage>
        <taxon>Eukaryota</taxon>
        <taxon>Viridiplantae</taxon>
        <taxon>Streptophyta</taxon>
        <taxon>Embryophyta</taxon>
        <taxon>Tracheophyta</taxon>
        <taxon>Spermatophyta</taxon>
        <taxon>Magnoliopsida</taxon>
        <taxon>eudicotyledons</taxon>
        <taxon>Gunneridae</taxon>
        <taxon>Pentapetalae</taxon>
        <taxon>rosids</taxon>
        <taxon>fabids</taxon>
        <taxon>Fabales</taxon>
        <taxon>Fabaceae</taxon>
        <taxon>Papilionoideae</taxon>
        <taxon>50 kb inversion clade</taxon>
        <taxon>NPAAA clade</taxon>
        <taxon>indigoferoid/millettioid clade</taxon>
        <taxon>Phaseoleae</taxon>
        <taxon>Vigna</taxon>
    </lineage>
</organism>
<evidence type="ECO:0000256" key="1">
    <source>
        <dbReference type="ARBA" id="ARBA00022603"/>
    </source>
</evidence>
<evidence type="ECO:0000256" key="2">
    <source>
        <dbReference type="ARBA" id="ARBA00022679"/>
    </source>
</evidence>
<proteinExistence type="predicted"/>
<dbReference type="InterPro" id="IPR029063">
    <property type="entry name" value="SAM-dependent_MTases_sf"/>
</dbReference>
<accession>A0AAQ3S8V0</accession>
<protein>
    <recommendedName>
        <fullName evidence="5">U6 small nuclear RNA (adenine-(43)-N(6))-methyltransferase</fullName>
    </recommendedName>
</protein>
<evidence type="ECO:0000313" key="4">
    <source>
        <dbReference type="Proteomes" id="UP001374535"/>
    </source>
</evidence>
<keyword evidence="2" id="KW-0808">Transferase</keyword>
<keyword evidence="4" id="KW-1185">Reference proteome</keyword>
<dbReference type="PANTHER" id="PTHR13393">
    <property type="entry name" value="SAM-DEPENDENT METHYLTRANSFERASE"/>
    <property type="match status" value="1"/>
</dbReference>
<dbReference type="Pfam" id="PF05971">
    <property type="entry name" value="Methyltransf_10"/>
    <property type="match status" value="2"/>
</dbReference>
<reference evidence="3 4" key="1">
    <citation type="journal article" date="2023" name="Life. Sci Alliance">
        <title>Evolutionary insights into 3D genome organization and epigenetic landscape of Vigna mungo.</title>
        <authorList>
            <person name="Junaid A."/>
            <person name="Singh B."/>
            <person name="Bhatia S."/>
        </authorList>
    </citation>
    <scope>NUCLEOTIDE SEQUENCE [LARGE SCALE GENOMIC DNA]</scope>
    <source>
        <strain evidence="3">Urdbean</strain>
    </source>
</reference>
<dbReference type="GO" id="GO:0008168">
    <property type="term" value="F:methyltransferase activity"/>
    <property type="evidence" value="ECO:0007669"/>
    <property type="project" value="UniProtKB-KW"/>
</dbReference>
<dbReference type="GO" id="GO:0070475">
    <property type="term" value="P:rRNA base methylation"/>
    <property type="evidence" value="ECO:0007669"/>
    <property type="project" value="TreeGrafter"/>
</dbReference>
<evidence type="ECO:0000313" key="3">
    <source>
        <dbReference type="EMBL" id="WVZ21767.1"/>
    </source>
</evidence>
<dbReference type="PANTHER" id="PTHR13393:SF0">
    <property type="entry name" value="RNA N6-ADENOSINE-METHYLTRANSFERASE METTL16"/>
    <property type="match status" value="1"/>
</dbReference>
<gene>
    <name evidence="3" type="ORF">V8G54_000311</name>
</gene>
<dbReference type="Gene3D" id="3.40.50.150">
    <property type="entry name" value="Vaccinia Virus protein VP39"/>
    <property type="match status" value="1"/>
</dbReference>
<dbReference type="AlphaFoldDB" id="A0AAQ3S8V0"/>
<sequence length="438" mass="48957">MGGSKKRKRNKQQEENNDIVYSESQPDFAHLAILYPSFKSFVQPSPPHMRLTIDWTDFNATRELTRILLHHRHTLTWWIPDGQLCPTVPNRSNYIHWLEHLLSSNIIPGTISSDSKVRGFDIGTGASCIYPLLGASLHGWSFVGSDVTDVAIEWAEKNVSSNPHIYNLIEIRRVQDNNAPPCMEVEDLVNSDQITLCKKTDMEVAPLPLDLHACENKSYRGPPILVGVVRDDEKFDFCMCNPPFFESLEEAGLNPKTACGGTSREMVVHFNGWTYRWGLAWSFLPPVQKSSISLSNKKNTSFTLEGLQRQHGAINVLESVKSHFSSYGLSCSLNTSSFTVDVAVTKDDCDSILRNELTIVNDSTDCQPTRETSNESSLNFSLERLCFRISVFQQIPGTLLVKGSLQDKDSPLSDQVAAPLLSSNNAGFGLFSMQEHSL</sequence>
<dbReference type="EMBL" id="CP144700">
    <property type="protein sequence ID" value="WVZ21767.1"/>
    <property type="molecule type" value="Genomic_DNA"/>
</dbReference>
<keyword evidence="1" id="KW-0489">Methyltransferase</keyword>
<dbReference type="Proteomes" id="UP001374535">
    <property type="component" value="Chromosome 1"/>
</dbReference>
<dbReference type="InterPro" id="IPR010286">
    <property type="entry name" value="METTL16/RlmF"/>
</dbReference>
<dbReference type="SUPFAM" id="SSF53335">
    <property type="entry name" value="S-adenosyl-L-methionine-dependent methyltransferases"/>
    <property type="match status" value="1"/>
</dbReference>
<dbReference type="GO" id="GO:0005634">
    <property type="term" value="C:nucleus"/>
    <property type="evidence" value="ECO:0007669"/>
    <property type="project" value="TreeGrafter"/>
</dbReference>